<keyword evidence="12" id="KW-0472">Membrane</keyword>
<keyword evidence="7" id="KW-0813">Transport</keyword>
<evidence type="ECO:0000256" key="13">
    <source>
        <dbReference type="ARBA" id="ARBA00023157"/>
    </source>
</evidence>
<evidence type="ECO:0000256" key="10">
    <source>
        <dbReference type="ARBA" id="ARBA00022982"/>
    </source>
</evidence>
<keyword evidence="10" id="KW-0249">Electron transport</keyword>
<evidence type="ECO:0000256" key="11">
    <source>
        <dbReference type="ARBA" id="ARBA00023128"/>
    </source>
</evidence>
<evidence type="ECO:0000256" key="3">
    <source>
        <dbReference type="ARBA" id="ARBA00004637"/>
    </source>
</evidence>
<evidence type="ECO:0000256" key="16">
    <source>
        <dbReference type="PIRSR" id="PIRSR619342-50"/>
    </source>
</evidence>
<dbReference type="OrthoDB" id="9992197at2759"/>
<dbReference type="PANTHER" id="PTHR15224:SF1">
    <property type="entry name" value="NADH DEHYDROGENASE [UBIQUINONE] IRON-SULFUR PROTEIN 5"/>
    <property type="match status" value="1"/>
</dbReference>
<comment type="similarity">
    <text evidence="4">Belongs to the complex I NDUFS5 subunit family.</text>
</comment>
<feature type="disulfide bond" evidence="16">
    <location>
        <begin position="24"/>
        <end position="40"/>
    </location>
</feature>
<organism evidence="17 18">
    <name type="scientific">Gomphillus americanus</name>
    <dbReference type="NCBI Taxonomy" id="1940652"/>
    <lineage>
        <taxon>Eukaryota</taxon>
        <taxon>Fungi</taxon>
        <taxon>Dikarya</taxon>
        <taxon>Ascomycota</taxon>
        <taxon>Pezizomycotina</taxon>
        <taxon>Lecanoromycetes</taxon>
        <taxon>OSLEUM clade</taxon>
        <taxon>Ostropomycetidae</taxon>
        <taxon>Ostropales</taxon>
        <taxon>Graphidaceae</taxon>
        <taxon>Gomphilloideae</taxon>
        <taxon>Gomphillus</taxon>
    </lineage>
</organism>
<comment type="function">
    <text evidence="1">Accessory subunit of the mitochondrial membrane respiratory chain NADH dehydrogenase (Complex I), that is believed not to be involved in catalysis. Complex I functions in the transfer of electrons from NADH to the respiratory chain. The immediate electron acceptor for the enzyme is believed to be ubiquinone.</text>
</comment>
<evidence type="ECO:0000256" key="1">
    <source>
        <dbReference type="ARBA" id="ARBA00003195"/>
    </source>
</evidence>
<evidence type="ECO:0000256" key="14">
    <source>
        <dbReference type="ARBA" id="ARBA00031222"/>
    </source>
</evidence>
<protein>
    <recommendedName>
        <fullName evidence="6">NADH dehydrogenase [ubiquinone] iron-sulfur protein 5</fullName>
    </recommendedName>
    <alternativeName>
        <fullName evidence="14">Complex I-15 kDa</fullName>
    </alternativeName>
    <alternativeName>
        <fullName evidence="15">NADH-ubiquinone oxidoreductase 15 kDa subunit</fullName>
    </alternativeName>
</protein>
<dbReference type="Proteomes" id="UP000664169">
    <property type="component" value="Unassembled WGS sequence"/>
</dbReference>
<sequence length="108" mass="12045">MASGYGLHGGTSRCFPFWQELLSCYVVNSNEEDNSGVKKCAPAMEDYYECLHHKKEAARTVALQNAYAKARQAHPRENQPTAQQIRNLGLLGKDDESKAFLAEQAKGR</sequence>
<keyword evidence="11" id="KW-0496">Mitochondrion</keyword>
<keyword evidence="13 16" id="KW-1015">Disulfide bond</keyword>
<evidence type="ECO:0000256" key="5">
    <source>
        <dbReference type="ARBA" id="ARBA00011261"/>
    </source>
</evidence>
<evidence type="ECO:0000256" key="15">
    <source>
        <dbReference type="ARBA" id="ARBA00032739"/>
    </source>
</evidence>
<evidence type="ECO:0000256" key="9">
    <source>
        <dbReference type="ARBA" id="ARBA00022792"/>
    </source>
</evidence>
<evidence type="ECO:0000256" key="8">
    <source>
        <dbReference type="ARBA" id="ARBA00022660"/>
    </source>
</evidence>
<evidence type="ECO:0000313" key="18">
    <source>
        <dbReference type="Proteomes" id="UP000664169"/>
    </source>
</evidence>
<dbReference type="InterPro" id="IPR019342">
    <property type="entry name" value="NADH_UbQ_OxRdtase_FeS-su5"/>
</dbReference>
<evidence type="ECO:0000256" key="12">
    <source>
        <dbReference type="ARBA" id="ARBA00023136"/>
    </source>
</evidence>
<evidence type="ECO:0000256" key="7">
    <source>
        <dbReference type="ARBA" id="ARBA00022448"/>
    </source>
</evidence>
<keyword evidence="9" id="KW-0999">Mitochondrion inner membrane</keyword>
<dbReference type="PROSITE" id="PS51808">
    <property type="entry name" value="CHCH"/>
    <property type="match status" value="1"/>
</dbReference>
<evidence type="ECO:0000256" key="6">
    <source>
        <dbReference type="ARBA" id="ARBA00013482"/>
    </source>
</evidence>
<dbReference type="CDD" id="cd24141">
    <property type="entry name" value="NDUFS5-like"/>
    <property type="match status" value="1"/>
</dbReference>
<dbReference type="EMBL" id="CAJPDQ010000008">
    <property type="protein sequence ID" value="CAF9913904.1"/>
    <property type="molecule type" value="Genomic_DNA"/>
</dbReference>
<comment type="subcellular location">
    <subcellularLocation>
        <location evidence="3">Mitochondrion inner membrane</location>
        <topology evidence="3">Peripheral membrane protein</topology>
    </subcellularLocation>
    <subcellularLocation>
        <location evidence="2">Mitochondrion intermembrane space</location>
    </subcellularLocation>
</comment>
<proteinExistence type="inferred from homology"/>
<dbReference type="GO" id="GO:0005758">
    <property type="term" value="C:mitochondrial intermembrane space"/>
    <property type="evidence" value="ECO:0007669"/>
    <property type="project" value="UniProtKB-SubCell"/>
</dbReference>
<evidence type="ECO:0000256" key="4">
    <source>
        <dbReference type="ARBA" id="ARBA00007372"/>
    </source>
</evidence>
<name>A0A8H3EYT0_9LECA</name>
<dbReference type="GO" id="GO:0005743">
    <property type="term" value="C:mitochondrial inner membrane"/>
    <property type="evidence" value="ECO:0007669"/>
    <property type="project" value="UniProtKB-SubCell"/>
</dbReference>
<evidence type="ECO:0000256" key="2">
    <source>
        <dbReference type="ARBA" id="ARBA00004569"/>
    </source>
</evidence>
<comment type="subunit">
    <text evidence="5">Mammalian complex I is composed of 45 different subunits. This is a component of the iron-sulfur (IP) fragment of the enzyme.</text>
</comment>
<keyword evidence="18" id="KW-1185">Reference proteome</keyword>
<dbReference type="GO" id="GO:0032981">
    <property type="term" value="P:mitochondrial respiratory chain complex I assembly"/>
    <property type="evidence" value="ECO:0007669"/>
    <property type="project" value="TreeGrafter"/>
</dbReference>
<feature type="disulfide bond" evidence="16">
    <location>
        <begin position="14"/>
        <end position="50"/>
    </location>
</feature>
<gene>
    <name evidence="17" type="ORF">GOMPHAMPRED_008056</name>
</gene>
<dbReference type="AlphaFoldDB" id="A0A8H3EYT0"/>
<keyword evidence="8" id="KW-0679">Respiratory chain</keyword>
<reference evidence="17" key="1">
    <citation type="submission" date="2021-03" db="EMBL/GenBank/DDBJ databases">
        <authorList>
            <person name="Tagirdzhanova G."/>
        </authorList>
    </citation>
    <scope>NUCLEOTIDE SEQUENCE</scope>
</reference>
<evidence type="ECO:0000313" key="17">
    <source>
        <dbReference type="EMBL" id="CAF9913904.1"/>
    </source>
</evidence>
<dbReference type="PANTHER" id="PTHR15224">
    <property type="entry name" value="NADH DEHYDROGENASE [UBIQUINONE] IRON-SULFUR PROTEIN 5"/>
    <property type="match status" value="1"/>
</dbReference>
<comment type="caution">
    <text evidence="17">The sequence shown here is derived from an EMBL/GenBank/DDBJ whole genome shotgun (WGS) entry which is preliminary data.</text>
</comment>
<accession>A0A8H3EYT0</accession>